<evidence type="ECO:0000256" key="4">
    <source>
        <dbReference type="ARBA" id="ARBA00022801"/>
    </source>
</evidence>
<evidence type="ECO:0000256" key="1">
    <source>
        <dbReference type="ARBA" id="ARBA00004496"/>
    </source>
</evidence>
<keyword evidence="10" id="KW-0862">Zinc</keyword>
<name>A0A1G1ZKJ2_9BACT</name>
<dbReference type="GO" id="GO:0016791">
    <property type="term" value="F:phosphatase activity"/>
    <property type="evidence" value="ECO:0007669"/>
    <property type="project" value="InterPro"/>
</dbReference>
<evidence type="ECO:0000256" key="8">
    <source>
        <dbReference type="PIRSR" id="PIRSR004682-1"/>
    </source>
</evidence>
<keyword evidence="3 10" id="KW-0479">Metal-binding</keyword>
<feature type="site" description="Stabilizes the phosphoryl group" evidence="9">
    <location>
        <position position="62"/>
    </location>
</feature>
<feature type="active site" description="Proton donor" evidence="8">
    <location>
        <position position="14"/>
    </location>
</feature>
<dbReference type="Pfam" id="PF13242">
    <property type="entry name" value="Hydrolase_like"/>
    <property type="match status" value="1"/>
</dbReference>
<dbReference type="STRING" id="1798407.A3A16_00375"/>
<reference evidence="11 12" key="1">
    <citation type="journal article" date="2016" name="Nat. Commun.">
        <title>Thousands of microbial genomes shed light on interconnected biogeochemical processes in an aquifer system.</title>
        <authorList>
            <person name="Anantharaman K."/>
            <person name="Brown C.T."/>
            <person name="Hug L.A."/>
            <person name="Sharon I."/>
            <person name="Castelle C.J."/>
            <person name="Probst A.J."/>
            <person name="Thomas B.C."/>
            <person name="Singh A."/>
            <person name="Wilkins M.J."/>
            <person name="Karaoz U."/>
            <person name="Brodie E.L."/>
            <person name="Williams K.H."/>
            <person name="Hubbard S.S."/>
            <person name="Banfield J.F."/>
        </authorList>
    </citation>
    <scope>NUCLEOTIDE SEQUENCE [LARGE SCALE GENOMIC DNA]</scope>
</reference>
<feature type="binding site" evidence="10">
    <location>
        <position position="133"/>
    </location>
    <ligand>
        <name>Mg(2+)</name>
        <dbReference type="ChEBI" id="CHEBI:18420"/>
    </ligand>
</feature>
<dbReference type="NCBIfam" id="TIGR01662">
    <property type="entry name" value="HAD-SF-IIIA"/>
    <property type="match status" value="1"/>
</dbReference>
<comment type="subcellular location">
    <subcellularLocation>
        <location evidence="1 7">Cytoplasm</location>
    </subcellularLocation>
</comment>
<evidence type="ECO:0000256" key="7">
    <source>
        <dbReference type="PIRNR" id="PIRNR004682"/>
    </source>
</evidence>
<dbReference type="InterPro" id="IPR006549">
    <property type="entry name" value="HAD-SF_hydro_IIIA"/>
</dbReference>
<dbReference type="Gene3D" id="3.40.50.1000">
    <property type="entry name" value="HAD superfamily/HAD-like"/>
    <property type="match status" value="1"/>
</dbReference>
<dbReference type="PIRSF" id="PIRSF004682">
    <property type="entry name" value="GmhB"/>
    <property type="match status" value="1"/>
</dbReference>
<evidence type="ECO:0000256" key="3">
    <source>
        <dbReference type="ARBA" id="ARBA00022723"/>
    </source>
</evidence>
<keyword evidence="5 7" id="KW-0119">Carbohydrate metabolism</keyword>
<evidence type="ECO:0000256" key="9">
    <source>
        <dbReference type="PIRSR" id="PIRSR004682-3"/>
    </source>
</evidence>
<dbReference type="SUPFAM" id="SSF56784">
    <property type="entry name" value="HAD-like"/>
    <property type="match status" value="1"/>
</dbReference>
<feature type="binding site" evidence="10">
    <location>
        <position position="104"/>
    </location>
    <ligand>
        <name>Zn(2+)</name>
        <dbReference type="ChEBI" id="CHEBI:29105"/>
    </ligand>
</feature>
<dbReference type="EC" id="3.1.3.-" evidence="7"/>
<feature type="site" description="Contributes to substrate recognition" evidence="9">
    <location>
        <position position="107"/>
    </location>
</feature>
<accession>A0A1G1ZKJ2</accession>
<dbReference type="InterPro" id="IPR004446">
    <property type="entry name" value="Heptose_bisP_phosphatase"/>
</dbReference>
<feature type="active site" description="Nucleophile" evidence="8">
    <location>
        <position position="12"/>
    </location>
</feature>
<evidence type="ECO:0000256" key="5">
    <source>
        <dbReference type="ARBA" id="ARBA00023277"/>
    </source>
</evidence>
<evidence type="ECO:0000313" key="12">
    <source>
        <dbReference type="Proteomes" id="UP000177942"/>
    </source>
</evidence>
<evidence type="ECO:0000256" key="10">
    <source>
        <dbReference type="PIRSR" id="PIRSR004682-4"/>
    </source>
</evidence>
<dbReference type="Proteomes" id="UP000177942">
    <property type="component" value="Unassembled WGS sequence"/>
</dbReference>
<sequence>MSDRLRPAAFLDRDGTVVRNIYRPWLGKYTAPFSMDELWFAPGVLMAMSILDDAGYLRILITNQPDVSYGWITREEWGKIQKEVIRNLRLGGAYFCRHRRGDSCYFRKPNPGMILAAAKKWGVDLAASFIVGDTDADTGAGKAAGCRTILIDADYNKAVEADFRVPNILEAAKLIRDL</sequence>
<dbReference type="GO" id="GO:0005737">
    <property type="term" value="C:cytoplasm"/>
    <property type="evidence" value="ECO:0007669"/>
    <property type="project" value="UniProtKB-SubCell"/>
</dbReference>
<gene>
    <name evidence="11" type="ORF">A3A16_00375</name>
</gene>
<feature type="binding site" evidence="10">
    <location>
        <position position="12"/>
    </location>
    <ligand>
        <name>Mg(2+)</name>
        <dbReference type="ChEBI" id="CHEBI:18420"/>
    </ligand>
</feature>
<protein>
    <recommendedName>
        <fullName evidence="6 7">D,D-heptose 1,7-bisphosphate phosphatase</fullName>
        <ecNumber evidence="7">3.1.3.-</ecNumber>
    </recommendedName>
</protein>
<keyword evidence="4 7" id="KW-0378">Hydrolase</keyword>
<keyword evidence="2 7" id="KW-0963">Cytoplasm</keyword>
<comment type="cofactor">
    <cofactor evidence="10">
        <name>Mg(2+)</name>
        <dbReference type="ChEBI" id="CHEBI:18420"/>
    </cofactor>
</comment>
<organism evidence="11 12">
    <name type="scientific">Candidatus Harrisonbacteria bacterium RIFCSPLOWO2_01_FULL_44_18</name>
    <dbReference type="NCBI Taxonomy" id="1798407"/>
    <lineage>
        <taxon>Bacteria</taxon>
        <taxon>Candidatus Harrisoniibacteriota</taxon>
    </lineage>
</organism>
<feature type="binding site" evidence="10">
    <location>
        <position position="96"/>
    </location>
    <ligand>
        <name>Zn(2+)</name>
        <dbReference type="ChEBI" id="CHEBI:29105"/>
    </ligand>
</feature>
<dbReference type="AlphaFoldDB" id="A0A1G1ZKJ2"/>
<dbReference type="EMBL" id="MHJJ01000014">
    <property type="protein sequence ID" value="OGY65143.1"/>
    <property type="molecule type" value="Genomic_DNA"/>
</dbReference>
<comment type="caution">
    <text evidence="11">The sequence shown here is derived from an EMBL/GenBank/DDBJ whole genome shotgun (WGS) entry which is preliminary data.</text>
</comment>
<proteinExistence type="inferred from homology"/>
<evidence type="ECO:0000313" key="11">
    <source>
        <dbReference type="EMBL" id="OGY65143.1"/>
    </source>
</evidence>
<dbReference type="PANTHER" id="PTHR42891:SF1">
    <property type="entry name" value="D-GLYCERO-BETA-D-MANNO-HEPTOSE-1,7-BISPHOSPHATE 7-PHOSPHATASE"/>
    <property type="match status" value="1"/>
</dbReference>
<dbReference type="NCBIfam" id="TIGR01656">
    <property type="entry name" value="Histidinol-ppas"/>
    <property type="match status" value="1"/>
</dbReference>
<dbReference type="InterPro" id="IPR023214">
    <property type="entry name" value="HAD_sf"/>
</dbReference>
<dbReference type="InterPro" id="IPR036412">
    <property type="entry name" value="HAD-like_sf"/>
</dbReference>
<feature type="site" description="Stabilizes the phosphoryl group" evidence="9">
    <location>
        <position position="108"/>
    </location>
</feature>
<comment type="cofactor">
    <cofactor evidence="10">
        <name>Zn(2+)</name>
        <dbReference type="ChEBI" id="CHEBI:29105"/>
    </cofactor>
</comment>
<dbReference type="PANTHER" id="PTHR42891">
    <property type="entry name" value="D-GLYCERO-BETA-D-MANNO-HEPTOSE-1,7-BISPHOSPHATE 7-PHOSPHATASE"/>
    <property type="match status" value="1"/>
</dbReference>
<dbReference type="InterPro" id="IPR006543">
    <property type="entry name" value="Histidinol-phos"/>
</dbReference>
<dbReference type="GO" id="GO:0046872">
    <property type="term" value="F:metal ion binding"/>
    <property type="evidence" value="ECO:0007669"/>
    <property type="project" value="UniProtKB-KW"/>
</dbReference>
<evidence type="ECO:0000256" key="2">
    <source>
        <dbReference type="ARBA" id="ARBA00022490"/>
    </source>
</evidence>
<evidence type="ECO:0000256" key="6">
    <source>
        <dbReference type="ARBA" id="ARBA00031828"/>
    </source>
</evidence>
<dbReference type="GO" id="GO:0005975">
    <property type="term" value="P:carbohydrate metabolic process"/>
    <property type="evidence" value="ECO:0007669"/>
    <property type="project" value="InterPro"/>
</dbReference>
<keyword evidence="10" id="KW-0460">Magnesium</keyword>
<feature type="binding site" evidence="10">
    <location>
        <position position="98"/>
    </location>
    <ligand>
        <name>Zn(2+)</name>
        <dbReference type="ChEBI" id="CHEBI:29105"/>
    </ligand>
</feature>
<comment type="similarity">
    <text evidence="7">Belongs to the gmhB family.</text>
</comment>
<feature type="binding site" evidence="10">
    <location>
        <position position="14"/>
    </location>
    <ligand>
        <name>Mg(2+)</name>
        <dbReference type="ChEBI" id="CHEBI:18420"/>
    </ligand>
</feature>